<evidence type="ECO:0000259" key="1">
    <source>
        <dbReference type="Pfam" id="PF01814"/>
    </source>
</evidence>
<comment type="caution">
    <text evidence="2">The sequence shown here is derived from an EMBL/GenBank/DDBJ whole genome shotgun (WGS) entry which is preliminary data.</text>
</comment>
<dbReference type="RefSeq" id="WP_242033324.1">
    <property type="nucleotide sequence ID" value="NZ_JAMPLM010000011.1"/>
</dbReference>
<accession>A0ABV0KJU9</accession>
<dbReference type="EMBL" id="JAMPLM010000011">
    <property type="protein sequence ID" value="MEP1059523.1"/>
    <property type="molecule type" value="Genomic_DNA"/>
</dbReference>
<dbReference type="Proteomes" id="UP001476950">
    <property type="component" value="Unassembled WGS sequence"/>
</dbReference>
<sequence>MTKAKAKTMDVISLIEADHRKVEQLFEQAEKASSKKLYECFKQLYTELNLHARAEELSFYPAMREYPETEGFLEEAETEHEEAETFLEQLRQMQPDDPEFKAALGKLQAAVQHHVEEEENEIFEAVRQCMDEQQLMELGEEFQGVKARSQEDVQAGLAH</sequence>
<dbReference type="Gene3D" id="1.20.120.520">
    <property type="entry name" value="nmb1532 protein domain like"/>
    <property type="match status" value="1"/>
</dbReference>
<protein>
    <submittedName>
        <fullName evidence="2">Hemerythrin domain-containing protein</fullName>
    </submittedName>
</protein>
<keyword evidence="3" id="KW-1185">Reference proteome</keyword>
<proteinExistence type="predicted"/>
<organism evidence="2 3">
    <name type="scientific">Stenomitos frigidus AS-A4</name>
    <dbReference type="NCBI Taxonomy" id="2933935"/>
    <lineage>
        <taxon>Bacteria</taxon>
        <taxon>Bacillati</taxon>
        <taxon>Cyanobacteriota</taxon>
        <taxon>Cyanophyceae</taxon>
        <taxon>Leptolyngbyales</taxon>
        <taxon>Leptolyngbyaceae</taxon>
        <taxon>Stenomitos</taxon>
    </lineage>
</organism>
<dbReference type="InterPro" id="IPR012312">
    <property type="entry name" value="Hemerythrin-like"/>
</dbReference>
<reference evidence="2 3" key="1">
    <citation type="submission" date="2022-04" db="EMBL/GenBank/DDBJ databases">
        <title>Positive selection, recombination, and allopatry shape intraspecific diversity of widespread and dominant cyanobacteria.</title>
        <authorList>
            <person name="Wei J."/>
            <person name="Shu W."/>
            <person name="Hu C."/>
        </authorList>
    </citation>
    <scope>NUCLEOTIDE SEQUENCE [LARGE SCALE GENOMIC DNA]</scope>
    <source>
        <strain evidence="2 3">AS-A4</strain>
    </source>
</reference>
<dbReference type="Pfam" id="PF01814">
    <property type="entry name" value="Hemerythrin"/>
    <property type="match status" value="1"/>
</dbReference>
<feature type="domain" description="Hemerythrin-like" evidence="1">
    <location>
        <begin position="11"/>
        <end position="125"/>
    </location>
</feature>
<evidence type="ECO:0000313" key="3">
    <source>
        <dbReference type="Proteomes" id="UP001476950"/>
    </source>
</evidence>
<dbReference type="PANTHER" id="PTHR35585">
    <property type="entry name" value="HHE DOMAIN PROTEIN (AFU_ORTHOLOGUE AFUA_4G00730)"/>
    <property type="match status" value="1"/>
</dbReference>
<dbReference type="PANTHER" id="PTHR35585:SF1">
    <property type="entry name" value="HHE DOMAIN PROTEIN (AFU_ORTHOLOGUE AFUA_4G00730)"/>
    <property type="match status" value="1"/>
</dbReference>
<name>A0ABV0KJU9_9CYAN</name>
<evidence type="ECO:0000313" key="2">
    <source>
        <dbReference type="EMBL" id="MEP1059523.1"/>
    </source>
</evidence>
<gene>
    <name evidence="2" type="ORF">NDI38_13840</name>
</gene>